<dbReference type="NCBIfam" id="TIGR00756">
    <property type="entry name" value="PPR"/>
    <property type="match status" value="1"/>
</dbReference>
<evidence type="ECO:0000313" key="2">
    <source>
        <dbReference type="EMBL" id="KAH9289883.1"/>
    </source>
</evidence>
<name>A0AA38F4W2_TAXCH</name>
<dbReference type="InterPro" id="IPR002885">
    <property type="entry name" value="PPR_rpt"/>
</dbReference>
<evidence type="ECO:0008006" key="4">
    <source>
        <dbReference type="Google" id="ProtNLM"/>
    </source>
</evidence>
<reference evidence="2 3" key="1">
    <citation type="journal article" date="2021" name="Nat. Plants">
        <title>The Taxus genome provides insights into paclitaxel biosynthesis.</title>
        <authorList>
            <person name="Xiong X."/>
            <person name="Gou J."/>
            <person name="Liao Q."/>
            <person name="Li Y."/>
            <person name="Zhou Q."/>
            <person name="Bi G."/>
            <person name="Li C."/>
            <person name="Du R."/>
            <person name="Wang X."/>
            <person name="Sun T."/>
            <person name="Guo L."/>
            <person name="Liang H."/>
            <person name="Lu P."/>
            <person name="Wu Y."/>
            <person name="Zhang Z."/>
            <person name="Ro D.K."/>
            <person name="Shang Y."/>
            <person name="Huang S."/>
            <person name="Yan J."/>
        </authorList>
    </citation>
    <scope>NUCLEOTIDE SEQUENCE [LARGE SCALE GENOMIC DNA]</scope>
    <source>
        <strain evidence="2">Ta-2019</strain>
    </source>
</reference>
<feature type="non-terminal residue" evidence="2">
    <location>
        <position position="56"/>
    </location>
</feature>
<dbReference type="Proteomes" id="UP000824469">
    <property type="component" value="Unassembled WGS sequence"/>
</dbReference>
<keyword evidence="1" id="KW-0677">Repeat</keyword>
<protein>
    <recommendedName>
        <fullName evidence="4">Pentatricopeptide repeat-containing protein</fullName>
    </recommendedName>
</protein>
<organism evidence="2 3">
    <name type="scientific">Taxus chinensis</name>
    <name type="common">Chinese yew</name>
    <name type="synonym">Taxus wallichiana var. chinensis</name>
    <dbReference type="NCBI Taxonomy" id="29808"/>
    <lineage>
        <taxon>Eukaryota</taxon>
        <taxon>Viridiplantae</taxon>
        <taxon>Streptophyta</taxon>
        <taxon>Embryophyta</taxon>
        <taxon>Tracheophyta</taxon>
        <taxon>Spermatophyta</taxon>
        <taxon>Pinopsida</taxon>
        <taxon>Pinidae</taxon>
        <taxon>Conifers II</taxon>
        <taxon>Cupressales</taxon>
        <taxon>Taxaceae</taxon>
        <taxon>Taxus</taxon>
    </lineage>
</organism>
<dbReference type="EMBL" id="JAHRHJ020003813">
    <property type="protein sequence ID" value="KAH9289883.1"/>
    <property type="molecule type" value="Genomic_DNA"/>
</dbReference>
<dbReference type="Pfam" id="PF13041">
    <property type="entry name" value="PPR_2"/>
    <property type="match status" value="1"/>
</dbReference>
<sequence>MECDNAAYRRHGFPQEAFSLFHQMQRTTVRPDQFTFSTILPVCASGVYVKHGVEIH</sequence>
<comment type="caution">
    <text evidence="2">The sequence shown here is derived from an EMBL/GenBank/DDBJ whole genome shotgun (WGS) entry which is preliminary data.</text>
</comment>
<keyword evidence="3" id="KW-1185">Reference proteome</keyword>
<evidence type="ECO:0000256" key="1">
    <source>
        <dbReference type="ARBA" id="ARBA00022737"/>
    </source>
</evidence>
<dbReference type="AlphaFoldDB" id="A0AA38F4W2"/>
<dbReference type="Gene3D" id="1.25.40.10">
    <property type="entry name" value="Tetratricopeptide repeat domain"/>
    <property type="match status" value="1"/>
</dbReference>
<gene>
    <name evidence="2" type="ORF">KI387_034000</name>
</gene>
<proteinExistence type="predicted"/>
<evidence type="ECO:0000313" key="3">
    <source>
        <dbReference type="Proteomes" id="UP000824469"/>
    </source>
</evidence>
<accession>A0AA38F4W2</accession>
<dbReference type="InterPro" id="IPR011990">
    <property type="entry name" value="TPR-like_helical_dom_sf"/>
</dbReference>